<proteinExistence type="predicted"/>
<protein>
    <submittedName>
        <fullName evidence="2">Predicted lipid carrier protein YhbT, contains SCP2 domain</fullName>
    </submittedName>
</protein>
<name>A0A1G6D3D3_9GAMM</name>
<accession>A0A1G6D3D3</accession>
<dbReference type="EMBL" id="FMXN01000008">
    <property type="protein sequence ID" value="SDB39657.1"/>
    <property type="molecule type" value="Genomic_DNA"/>
</dbReference>
<dbReference type="AlphaFoldDB" id="A0A1G6D3D3"/>
<dbReference type="InterPro" id="IPR036527">
    <property type="entry name" value="SCP2_sterol-bd_dom_sf"/>
</dbReference>
<gene>
    <name evidence="2" type="ORF">SAMN02927930_01511</name>
</gene>
<reference evidence="3" key="1">
    <citation type="submission" date="2016-10" db="EMBL/GenBank/DDBJ databases">
        <authorList>
            <person name="Varghese N."/>
            <person name="Submissions S."/>
        </authorList>
    </citation>
    <scope>NUCLEOTIDE SEQUENCE [LARGE SCALE GENOMIC DNA]</scope>
    <source>
        <strain evidence="3">CGMCC 1.10824</strain>
    </source>
</reference>
<evidence type="ECO:0000313" key="2">
    <source>
        <dbReference type="EMBL" id="SDB39657.1"/>
    </source>
</evidence>
<dbReference type="InterPro" id="IPR003033">
    <property type="entry name" value="SCP2_sterol-bd_dom"/>
</dbReference>
<sequence length="170" mass="19262">MVITKVVDHWNQLAVGLNRVLHFTPKPLLEQLMGQTLNHFFKPERQRQQFEFLHQRWVKISIPDLSLIFAVTADNTSSEPRLRVSMRPQQAAVTMRGDSAALLMLISGECDPDTLFFRRKLLLTGDTELGLAVKNLLDTVELEGRLPRFAIDTTKRVAQGLHTPSGVSNF</sequence>
<organism evidence="2 3">
    <name type="scientific">Pseudidiomarina indica</name>
    <dbReference type="NCBI Taxonomy" id="1159017"/>
    <lineage>
        <taxon>Bacteria</taxon>
        <taxon>Pseudomonadati</taxon>
        <taxon>Pseudomonadota</taxon>
        <taxon>Gammaproteobacteria</taxon>
        <taxon>Alteromonadales</taxon>
        <taxon>Idiomarinaceae</taxon>
        <taxon>Pseudidiomarina</taxon>
    </lineage>
</organism>
<feature type="domain" description="SCP2" evidence="1">
    <location>
        <begin position="42"/>
        <end position="138"/>
    </location>
</feature>
<evidence type="ECO:0000259" key="1">
    <source>
        <dbReference type="Pfam" id="PF02036"/>
    </source>
</evidence>
<dbReference type="Proteomes" id="UP000199626">
    <property type="component" value="Unassembled WGS sequence"/>
</dbReference>
<dbReference type="STRING" id="1159017.SAMN02927930_01511"/>
<dbReference type="SUPFAM" id="SSF55718">
    <property type="entry name" value="SCP-like"/>
    <property type="match status" value="1"/>
</dbReference>
<dbReference type="Gene3D" id="3.30.1050.10">
    <property type="entry name" value="SCP2 sterol-binding domain"/>
    <property type="match status" value="1"/>
</dbReference>
<dbReference type="Pfam" id="PF02036">
    <property type="entry name" value="SCP2"/>
    <property type="match status" value="1"/>
</dbReference>
<keyword evidence="3" id="KW-1185">Reference proteome</keyword>
<evidence type="ECO:0000313" key="3">
    <source>
        <dbReference type="Proteomes" id="UP000199626"/>
    </source>
</evidence>